<name>A0A0D3KB98_EMIH1</name>
<dbReference type="RefSeq" id="XP_005785462.1">
    <property type="nucleotide sequence ID" value="XM_005785405.1"/>
</dbReference>
<dbReference type="eggNOG" id="KOG1845">
    <property type="taxonomic scope" value="Eukaryota"/>
</dbReference>
<dbReference type="PANTHER" id="PTHR23336:SF76">
    <property type="entry name" value="MORC S5 DOMAIN-CONTAINING PROTEIN"/>
    <property type="match status" value="1"/>
</dbReference>
<reference evidence="2" key="1">
    <citation type="journal article" date="2013" name="Nature">
        <title>Pan genome of the phytoplankton Emiliania underpins its global distribution.</title>
        <authorList>
            <person name="Read B.A."/>
            <person name="Kegel J."/>
            <person name="Klute M.J."/>
            <person name="Kuo A."/>
            <person name="Lefebvre S.C."/>
            <person name="Maumus F."/>
            <person name="Mayer C."/>
            <person name="Miller J."/>
            <person name="Monier A."/>
            <person name="Salamov A."/>
            <person name="Young J."/>
            <person name="Aguilar M."/>
            <person name="Claverie J.M."/>
            <person name="Frickenhaus S."/>
            <person name="Gonzalez K."/>
            <person name="Herman E.K."/>
            <person name="Lin Y.C."/>
            <person name="Napier J."/>
            <person name="Ogata H."/>
            <person name="Sarno A.F."/>
            <person name="Shmutz J."/>
            <person name="Schroeder D."/>
            <person name="de Vargas C."/>
            <person name="Verret F."/>
            <person name="von Dassow P."/>
            <person name="Valentin K."/>
            <person name="Van de Peer Y."/>
            <person name="Wheeler G."/>
            <person name="Dacks J.B."/>
            <person name="Delwiche C.F."/>
            <person name="Dyhrman S.T."/>
            <person name="Glockner G."/>
            <person name="John U."/>
            <person name="Richards T."/>
            <person name="Worden A.Z."/>
            <person name="Zhang X."/>
            <person name="Grigoriev I.V."/>
            <person name="Allen A.E."/>
            <person name="Bidle K."/>
            <person name="Borodovsky M."/>
            <person name="Bowler C."/>
            <person name="Brownlee C."/>
            <person name="Cock J.M."/>
            <person name="Elias M."/>
            <person name="Gladyshev V.N."/>
            <person name="Groth M."/>
            <person name="Guda C."/>
            <person name="Hadaegh A."/>
            <person name="Iglesias-Rodriguez M.D."/>
            <person name="Jenkins J."/>
            <person name="Jones B.M."/>
            <person name="Lawson T."/>
            <person name="Leese F."/>
            <person name="Lindquist E."/>
            <person name="Lobanov A."/>
            <person name="Lomsadze A."/>
            <person name="Malik S.B."/>
            <person name="Marsh M.E."/>
            <person name="Mackinder L."/>
            <person name="Mock T."/>
            <person name="Mueller-Roeber B."/>
            <person name="Pagarete A."/>
            <person name="Parker M."/>
            <person name="Probert I."/>
            <person name="Quesneville H."/>
            <person name="Raines C."/>
            <person name="Rensing S.A."/>
            <person name="Riano-Pachon D.M."/>
            <person name="Richier S."/>
            <person name="Rokitta S."/>
            <person name="Shiraiwa Y."/>
            <person name="Soanes D.M."/>
            <person name="van der Giezen M."/>
            <person name="Wahlund T.M."/>
            <person name="Williams B."/>
            <person name="Wilson W."/>
            <person name="Wolfe G."/>
            <person name="Wurch L.L."/>
        </authorList>
    </citation>
    <scope>NUCLEOTIDE SEQUENCE</scope>
</reference>
<organism evidence="1 2">
    <name type="scientific">Emiliania huxleyi (strain CCMP1516)</name>
    <dbReference type="NCBI Taxonomy" id="280463"/>
    <lineage>
        <taxon>Eukaryota</taxon>
        <taxon>Haptista</taxon>
        <taxon>Haptophyta</taxon>
        <taxon>Prymnesiophyceae</taxon>
        <taxon>Isochrysidales</taxon>
        <taxon>Noelaerhabdaceae</taxon>
        <taxon>Emiliania</taxon>
    </lineage>
</organism>
<dbReference type="GeneID" id="17278304"/>
<reference evidence="1" key="2">
    <citation type="submission" date="2024-10" db="UniProtKB">
        <authorList>
            <consortium name="EnsemblProtists"/>
        </authorList>
    </citation>
    <scope>IDENTIFICATION</scope>
</reference>
<protein>
    <submittedName>
        <fullName evidence="1">Uncharacterized protein</fullName>
    </submittedName>
</protein>
<dbReference type="KEGG" id="ehx:EMIHUDRAFT_441669"/>
<dbReference type="GO" id="GO:0016887">
    <property type="term" value="F:ATP hydrolysis activity"/>
    <property type="evidence" value="ECO:0007669"/>
    <property type="project" value="InterPro"/>
</dbReference>
<dbReference type="HOGENOM" id="CLU_104478_0_0_1"/>
<dbReference type="PaxDb" id="2903-EOD33033"/>
<dbReference type="InterPro" id="IPR045261">
    <property type="entry name" value="MORC_ATPase"/>
</dbReference>
<accession>A0A0D3KB98</accession>
<evidence type="ECO:0000313" key="1">
    <source>
        <dbReference type="EnsemblProtists" id="EOD33033"/>
    </source>
</evidence>
<dbReference type="PANTHER" id="PTHR23336">
    <property type="entry name" value="ZINC FINGER CW-TYPE COILED-COIL DOMAIN PROTEIN 3"/>
    <property type="match status" value="1"/>
</dbReference>
<proteinExistence type="predicted"/>
<dbReference type="Proteomes" id="UP000013827">
    <property type="component" value="Unassembled WGS sequence"/>
</dbReference>
<sequence length="232" mass="25710">MSEREVREGLMSIGYTRKTDLSSGRHYGFGAKTALPRLADYALVFTRDRSGRRTVGLLSSSFSRAIDADQLRLPLCTWEAGRDALLTGASEEAPLRTRQREASLQMLLEECEGLPYLSEAELLAEFASPGWSQSGGTGTRIVLWGVRKDLEFAAVARRLRGDIVVRGSPGATPPLSHQRSLRAYAEVLYLRLSGQGVEPTMEIVIDGRVEPRDWSTYLEGGMRRTVALPRPR</sequence>
<dbReference type="AlphaFoldDB" id="A0A0D3KB98"/>
<dbReference type="GO" id="GO:0005634">
    <property type="term" value="C:nucleus"/>
    <property type="evidence" value="ECO:0007669"/>
    <property type="project" value="TreeGrafter"/>
</dbReference>
<dbReference type="EnsemblProtists" id="EOD33033">
    <property type="protein sequence ID" value="EOD33033"/>
    <property type="gene ID" value="EMIHUDRAFT_441669"/>
</dbReference>
<evidence type="ECO:0000313" key="2">
    <source>
        <dbReference type="Proteomes" id="UP000013827"/>
    </source>
</evidence>
<keyword evidence="2" id="KW-1185">Reference proteome</keyword>